<evidence type="ECO:0000256" key="13">
    <source>
        <dbReference type="RuleBase" id="RU361172"/>
    </source>
</evidence>
<sequence length="459" mass="51936">MAFIFSERNKFGTWRRLWLFIGQAEKSLGLPITDEQIKEMEANLDNKDFKMAAEEEKRLRHDVMAHVYTFAHCCPKAAAIIHLGATSCYDGDNTDLIVLRDGLNLLLPQLARVISRLADFAEKYADLPTLGFTHYQPAQLTTVGKRCCLWIQDLCMDLQNLERARDNLRFRGVKGTTGTQASFLQLFEGDHSKVEELDRLVTEKAGFKRSYMVTGQTYSRKVDIDILSVLASLGASVHKICTDIRLLANLKEIEEPFEKDQIGSSAMPYKRNPMRSERCCSLARHLMTLIMDPLQTASVQWFERTLDDSANRRVCLAEAFLTADIILSTLQNISEGLVVYPKVIDRRIRQELPFMATENIIMAMVKAGGNRQDCHEKIRVLSQQAAAVVKQEGGDNDFIARVRADPYFSPIHKQLDSLLDPSSFTGRAPQQVAKFLKEEVRPALIPYKSKMGGKIELTL</sequence>
<dbReference type="UniPathway" id="UPA00075">
    <property type="reaction ID" value="UER00336"/>
</dbReference>
<keyword evidence="9 13" id="KW-0658">Purine biosynthesis</keyword>
<dbReference type="EC" id="4.3.2.2" evidence="7 13"/>
<dbReference type="CDD" id="cd03302">
    <property type="entry name" value="Adenylsuccinate_lyase_2"/>
    <property type="match status" value="1"/>
</dbReference>
<dbReference type="InterPro" id="IPR000362">
    <property type="entry name" value="Fumarate_lyase_fam"/>
</dbReference>
<dbReference type="Pfam" id="PF00206">
    <property type="entry name" value="Lyase_1"/>
    <property type="match status" value="1"/>
</dbReference>
<comment type="catalytic activity">
    <reaction evidence="12 13">
        <text>N(6)-(1,2-dicarboxyethyl)-AMP = fumarate + AMP</text>
        <dbReference type="Rhea" id="RHEA:16853"/>
        <dbReference type="ChEBI" id="CHEBI:29806"/>
        <dbReference type="ChEBI" id="CHEBI:57567"/>
        <dbReference type="ChEBI" id="CHEBI:456215"/>
        <dbReference type="EC" id="4.3.2.2"/>
    </reaction>
</comment>
<dbReference type="OrthoDB" id="406045at2759"/>
<dbReference type="Gene3D" id="1.10.40.30">
    <property type="entry name" value="Fumarase/aspartase (C-terminal domain)"/>
    <property type="match status" value="1"/>
</dbReference>
<dbReference type="GO" id="GO:0005829">
    <property type="term" value="C:cytosol"/>
    <property type="evidence" value="ECO:0007669"/>
    <property type="project" value="TreeGrafter"/>
</dbReference>
<comment type="pathway">
    <text evidence="3 13">Purine metabolism; IMP biosynthesis via de novo pathway; 5-amino-1-(5-phospho-D-ribosyl)imidazole-4-carboxamide from 5-amino-1-(5-phospho-D-ribosyl)imidazole-4-carboxylate: step 2/2.</text>
</comment>
<dbReference type="PRINTS" id="PR00145">
    <property type="entry name" value="ARGSUCLYASE"/>
</dbReference>
<dbReference type="InterPro" id="IPR019468">
    <property type="entry name" value="AdenyloSucc_lyase_C"/>
</dbReference>
<dbReference type="SUPFAM" id="SSF48557">
    <property type="entry name" value="L-aspartase-like"/>
    <property type="match status" value="1"/>
</dbReference>
<dbReference type="NCBIfam" id="TIGR00928">
    <property type="entry name" value="purB"/>
    <property type="match status" value="1"/>
</dbReference>
<evidence type="ECO:0000256" key="1">
    <source>
        <dbReference type="ARBA" id="ARBA00000598"/>
    </source>
</evidence>
<comment type="function">
    <text evidence="2">Catalyzes two non-sequential steps in de novo AMP synthesis: converts (S)-2-(5-amino-1-(5-phospho-D-ribosyl)imidazole-4-carboxamido)succinate (SAICAR) to fumarate plus 5-amino-1-(5-phospho-D-ribosyl)imidazole-4-carboxamide, and thereby also contributes to de novo IMP synthesis, and converts succinyladenosine monophosphate (SAMP) to AMP and fumarate.</text>
</comment>
<dbReference type="GO" id="GO:0044208">
    <property type="term" value="P:'de novo' AMP biosynthetic process"/>
    <property type="evidence" value="ECO:0007669"/>
    <property type="project" value="UniProtKB-UniPathway"/>
</dbReference>
<dbReference type="InterPro" id="IPR022761">
    <property type="entry name" value="Fumarate_lyase_N"/>
</dbReference>
<dbReference type="GO" id="GO:0070626">
    <property type="term" value="F:(S)-2-(5-amino-1-(5-phospho-D-ribosyl)imidazole-4-carboxamido) succinate lyase (fumarate-forming) activity"/>
    <property type="evidence" value="ECO:0007669"/>
    <property type="project" value="TreeGrafter"/>
</dbReference>
<dbReference type="EMBL" id="JN205070">
    <property type="protein sequence ID" value="AFJ21696.1"/>
    <property type="molecule type" value="mRNA"/>
</dbReference>
<feature type="domain" description="Adenylosuccinate lyase C-terminal" evidence="14">
    <location>
        <begin position="352"/>
        <end position="436"/>
    </location>
</feature>
<dbReference type="PROSITE" id="PS00163">
    <property type="entry name" value="FUMARATE_LYASES"/>
    <property type="match status" value="1"/>
</dbReference>
<dbReference type="AlphaFoldDB" id="K9LGB5"/>
<evidence type="ECO:0000256" key="7">
    <source>
        <dbReference type="ARBA" id="ARBA00012339"/>
    </source>
</evidence>
<evidence type="ECO:0000256" key="3">
    <source>
        <dbReference type="ARBA" id="ARBA00004706"/>
    </source>
</evidence>
<protein>
    <recommendedName>
        <fullName evidence="8 13">Adenylosuccinate lyase</fullName>
        <shortName evidence="13">ASL</shortName>
        <ecNumber evidence="7 13">4.3.2.2</ecNumber>
    </recommendedName>
    <alternativeName>
        <fullName evidence="11 13">Adenylosuccinase</fullName>
    </alternativeName>
</protein>
<comment type="subunit">
    <text evidence="6">Homotetramer. Residues from neighboring subunits contribute catalytic and substrate-binding residues to each active site.</text>
</comment>
<dbReference type="CTD" id="158"/>
<dbReference type="RefSeq" id="NP_001297318.1">
    <property type="nucleotide sequence ID" value="NM_001310389.1"/>
</dbReference>
<dbReference type="Pfam" id="PF10397">
    <property type="entry name" value="ADSL_C"/>
    <property type="match status" value="1"/>
</dbReference>
<dbReference type="Gene3D" id="1.10.275.60">
    <property type="match status" value="1"/>
</dbReference>
<name>K9LGB5_ANAPL</name>
<evidence type="ECO:0000256" key="9">
    <source>
        <dbReference type="ARBA" id="ARBA00022755"/>
    </source>
</evidence>
<dbReference type="KEGG" id="apla:101801878"/>
<comment type="similarity">
    <text evidence="5 13">Belongs to the lyase 1 family. Adenylosuccinate lyase subfamily.</text>
</comment>
<evidence type="ECO:0000256" key="2">
    <source>
        <dbReference type="ARBA" id="ARBA00002971"/>
    </source>
</evidence>
<evidence type="ECO:0000259" key="14">
    <source>
        <dbReference type="SMART" id="SM00998"/>
    </source>
</evidence>
<evidence type="ECO:0000256" key="6">
    <source>
        <dbReference type="ARBA" id="ARBA00011668"/>
    </source>
</evidence>
<dbReference type="UniPathway" id="UPA00074">
    <property type="reaction ID" value="UER00132"/>
</dbReference>
<dbReference type="PANTHER" id="PTHR43172:SF1">
    <property type="entry name" value="ADENYLOSUCCINATE LYASE"/>
    <property type="match status" value="1"/>
</dbReference>
<evidence type="ECO:0000256" key="11">
    <source>
        <dbReference type="ARBA" id="ARBA00030717"/>
    </source>
</evidence>
<dbReference type="GeneID" id="101801878"/>
<dbReference type="SMART" id="SM00998">
    <property type="entry name" value="ADSL_C"/>
    <property type="match status" value="1"/>
</dbReference>
<evidence type="ECO:0000256" key="5">
    <source>
        <dbReference type="ARBA" id="ARBA00008273"/>
    </source>
</evidence>
<dbReference type="InterPro" id="IPR020557">
    <property type="entry name" value="Fumarate_lyase_CS"/>
</dbReference>
<dbReference type="InterPro" id="IPR008948">
    <property type="entry name" value="L-Aspartase-like"/>
</dbReference>
<dbReference type="PANTHER" id="PTHR43172">
    <property type="entry name" value="ADENYLOSUCCINATE LYASE"/>
    <property type="match status" value="1"/>
</dbReference>
<keyword evidence="10 13" id="KW-0456">Lyase</keyword>
<dbReference type="Gene3D" id="1.20.200.10">
    <property type="entry name" value="Fumarase/aspartase (Central domain)"/>
    <property type="match status" value="1"/>
</dbReference>
<evidence type="ECO:0000256" key="8">
    <source>
        <dbReference type="ARBA" id="ARBA00017058"/>
    </source>
</evidence>
<dbReference type="PRINTS" id="PR00149">
    <property type="entry name" value="FUMRATELYASE"/>
</dbReference>
<evidence type="ECO:0000256" key="4">
    <source>
        <dbReference type="ARBA" id="ARBA00004734"/>
    </source>
</evidence>
<proteinExistence type="evidence at transcript level"/>
<dbReference type="GO" id="GO:0006189">
    <property type="term" value="P:'de novo' IMP biosynthetic process"/>
    <property type="evidence" value="ECO:0007669"/>
    <property type="project" value="UniProtKB-UniPathway"/>
</dbReference>
<comment type="pathway">
    <text evidence="4 13">Purine metabolism; AMP biosynthesis via de novo pathway; AMP from IMP: step 2/2.</text>
</comment>
<evidence type="ECO:0000256" key="12">
    <source>
        <dbReference type="ARBA" id="ARBA00047513"/>
    </source>
</evidence>
<evidence type="ECO:0000313" key="15">
    <source>
        <dbReference type="EMBL" id="AFJ21696.1"/>
    </source>
</evidence>
<dbReference type="GO" id="GO:0004018">
    <property type="term" value="F:N6-(1,2-dicarboxyethyl)AMP AMP-lyase (fumarate-forming) activity"/>
    <property type="evidence" value="ECO:0007669"/>
    <property type="project" value="InterPro"/>
</dbReference>
<dbReference type="InterPro" id="IPR004769">
    <property type="entry name" value="Pur_lyase"/>
</dbReference>
<accession>K9LGB5</accession>
<comment type="catalytic activity">
    <reaction evidence="1 13">
        <text>(2S)-2-[5-amino-1-(5-phospho-beta-D-ribosyl)imidazole-4-carboxamido]succinate = 5-amino-1-(5-phospho-beta-D-ribosyl)imidazole-4-carboxamide + fumarate</text>
        <dbReference type="Rhea" id="RHEA:23920"/>
        <dbReference type="ChEBI" id="CHEBI:29806"/>
        <dbReference type="ChEBI" id="CHEBI:58443"/>
        <dbReference type="ChEBI" id="CHEBI:58475"/>
        <dbReference type="EC" id="4.3.2.2"/>
    </reaction>
</comment>
<dbReference type="FunFam" id="1.10.275.60:FF:000001">
    <property type="entry name" value="Adenylosuccinate lyase"/>
    <property type="match status" value="1"/>
</dbReference>
<reference evidence="15" key="1">
    <citation type="submission" date="2011-05" db="EMBL/GenBank/DDBJ databases">
        <authorList>
            <person name="Xu J.S."/>
            <person name="Du X.W."/>
        </authorList>
    </citation>
    <scope>NUCLEOTIDE SEQUENCE</scope>
</reference>
<evidence type="ECO:0000256" key="10">
    <source>
        <dbReference type="ARBA" id="ARBA00023239"/>
    </source>
</evidence>
<dbReference type="FunFam" id="1.10.40.30:FF:000005">
    <property type="entry name" value="Adenylosuccinate lyase"/>
    <property type="match status" value="1"/>
</dbReference>
<organism evidence="15">
    <name type="scientific">Anas platyrhynchos</name>
    <name type="common">Mallard</name>
    <name type="synonym">Anas boschas</name>
    <dbReference type="NCBI Taxonomy" id="8839"/>
    <lineage>
        <taxon>Eukaryota</taxon>
        <taxon>Metazoa</taxon>
        <taxon>Chordata</taxon>
        <taxon>Craniata</taxon>
        <taxon>Vertebrata</taxon>
        <taxon>Euteleostomi</taxon>
        <taxon>Archelosauria</taxon>
        <taxon>Archosauria</taxon>
        <taxon>Dinosauria</taxon>
        <taxon>Saurischia</taxon>
        <taxon>Theropoda</taxon>
        <taxon>Coelurosauria</taxon>
        <taxon>Aves</taxon>
        <taxon>Neognathae</taxon>
        <taxon>Galloanserae</taxon>
        <taxon>Anseriformes</taxon>
        <taxon>Anatidae</taxon>
        <taxon>Anatinae</taxon>
        <taxon>Anas</taxon>
    </lineage>
</organism>